<evidence type="ECO:0000313" key="2">
    <source>
        <dbReference type="EMBL" id="XBM02069.1"/>
    </source>
</evidence>
<proteinExistence type="predicted"/>
<sequence>MTFHAAGAAAIITLMPEHEMQENSVSALPNVCQQLGLAWFHFPVEDDAAPAEEFERQWSTHSAEILQMLADGKTIAVHCKGGSGRTGLMIGKSVACP</sequence>
<protein>
    <recommendedName>
        <fullName evidence="1">Tyrosine specific protein phosphatases domain-containing protein</fullName>
    </recommendedName>
</protein>
<dbReference type="AlphaFoldDB" id="A0AAU7FEW2"/>
<dbReference type="RefSeq" id="WP_348946341.1">
    <property type="nucleotide sequence ID" value="NZ_CP157355.1"/>
</dbReference>
<dbReference type="InterPro" id="IPR029021">
    <property type="entry name" value="Prot-tyrosine_phosphatase-like"/>
</dbReference>
<organism evidence="2">
    <name type="scientific">Chitinibacter mangrovi</name>
    <dbReference type="NCBI Taxonomy" id="3153927"/>
    <lineage>
        <taxon>Bacteria</taxon>
        <taxon>Pseudomonadati</taxon>
        <taxon>Pseudomonadota</taxon>
        <taxon>Betaproteobacteria</taxon>
        <taxon>Neisseriales</taxon>
        <taxon>Chitinibacteraceae</taxon>
        <taxon>Chitinibacter</taxon>
    </lineage>
</organism>
<evidence type="ECO:0000259" key="1">
    <source>
        <dbReference type="PROSITE" id="PS50056"/>
    </source>
</evidence>
<accession>A0AAU7FEW2</accession>
<dbReference type="InterPro" id="IPR016130">
    <property type="entry name" value="Tyr_Pase_AS"/>
</dbReference>
<dbReference type="PROSITE" id="PS00383">
    <property type="entry name" value="TYR_PHOSPHATASE_1"/>
    <property type="match status" value="1"/>
</dbReference>
<name>A0AAU7FEW2_9NEIS</name>
<dbReference type="KEGG" id="cmav:ABHF33_07335"/>
<reference evidence="2" key="1">
    <citation type="submission" date="2024-05" db="EMBL/GenBank/DDBJ databases">
        <authorList>
            <person name="Yang L."/>
            <person name="Pan L."/>
        </authorList>
    </citation>
    <scope>NUCLEOTIDE SEQUENCE</scope>
    <source>
        <strain evidence="2">FCG-7</strain>
    </source>
</reference>
<gene>
    <name evidence="2" type="ORF">ABHF33_07335</name>
</gene>
<dbReference type="SUPFAM" id="SSF52799">
    <property type="entry name" value="(Phosphotyrosine protein) phosphatases II"/>
    <property type="match status" value="1"/>
</dbReference>
<dbReference type="EMBL" id="CP157355">
    <property type="protein sequence ID" value="XBM02069.1"/>
    <property type="molecule type" value="Genomic_DNA"/>
</dbReference>
<dbReference type="Gene3D" id="3.90.190.10">
    <property type="entry name" value="Protein tyrosine phosphatase superfamily"/>
    <property type="match status" value="1"/>
</dbReference>
<dbReference type="InterPro" id="IPR000387">
    <property type="entry name" value="Tyr_Pase_dom"/>
</dbReference>
<dbReference type="Pfam" id="PF22785">
    <property type="entry name" value="Tc-R-P"/>
    <property type="match status" value="1"/>
</dbReference>
<feature type="domain" description="Tyrosine specific protein phosphatases" evidence="1">
    <location>
        <begin position="52"/>
        <end position="97"/>
    </location>
</feature>
<dbReference type="PROSITE" id="PS50056">
    <property type="entry name" value="TYR_PHOSPHATASE_2"/>
    <property type="match status" value="1"/>
</dbReference>